<evidence type="ECO:0000256" key="1">
    <source>
        <dbReference type="ARBA" id="ARBA00004370"/>
    </source>
</evidence>
<evidence type="ECO:0000256" key="4">
    <source>
        <dbReference type="ARBA" id="ARBA00023136"/>
    </source>
</evidence>
<dbReference type="EMBL" id="CAJNOE010000067">
    <property type="protein sequence ID" value="CAF0849609.1"/>
    <property type="molecule type" value="Genomic_DNA"/>
</dbReference>
<evidence type="ECO:0000256" key="2">
    <source>
        <dbReference type="ARBA" id="ARBA00022692"/>
    </source>
</evidence>
<evidence type="ECO:0000259" key="6">
    <source>
        <dbReference type="PROSITE" id="PS50262"/>
    </source>
</evidence>
<feature type="transmembrane region" description="Helical" evidence="5">
    <location>
        <begin position="130"/>
        <end position="156"/>
    </location>
</feature>
<organism evidence="7 9">
    <name type="scientific">Adineta steineri</name>
    <dbReference type="NCBI Taxonomy" id="433720"/>
    <lineage>
        <taxon>Eukaryota</taxon>
        <taxon>Metazoa</taxon>
        <taxon>Spiralia</taxon>
        <taxon>Gnathifera</taxon>
        <taxon>Rotifera</taxon>
        <taxon>Eurotatoria</taxon>
        <taxon>Bdelloidea</taxon>
        <taxon>Adinetida</taxon>
        <taxon>Adinetidae</taxon>
        <taxon>Adineta</taxon>
    </lineage>
</organism>
<feature type="transmembrane region" description="Helical" evidence="5">
    <location>
        <begin position="17"/>
        <end position="37"/>
    </location>
</feature>
<feature type="transmembrane region" description="Helical" evidence="5">
    <location>
        <begin position="240"/>
        <end position="263"/>
    </location>
</feature>
<dbReference type="Gene3D" id="1.20.1070.10">
    <property type="entry name" value="Rhodopsin 7-helix transmembrane proteins"/>
    <property type="match status" value="1"/>
</dbReference>
<dbReference type="GO" id="GO:0004930">
    <property type="term" value="F:G protein-coupled receptor activity"/>
    <property type="evidence" value="ECO:0007669"/>
    <property type="project" value="InterPro"/>
</dbReference>
<feature type="domain" description="G-protein coupled receptors family 1 profile" evidence="6">
    <location>
        <begin position="29"/>
        <end position="303"/>
    </location>
</feature>
<feature type="transmembrane region" description="Helical" evidence="5">
    <location>
        <begin position="283"/>
        <end position="302"/>
    </location>
</feature>
<sequence length="320" mass="36615">MASSTLIYEIEKDLFRYGGPILIVIGSISCILNLMVFMKDGLRKNPCSVCFIAINMTNFAYIYLGLLFVVLPSGYGIDPSTNNIDFCRFRYYADTILTCWESSYLILASIDRTMITSRNANTRQRSTRRLIFICIISIAIFWALFHIHALIFAQILEEGPNYFVCYYQPGAYTTFITYYSLFINGLIPPFLMILFGIQTVKNARQLGRNTGPAKSSNVGSVSVGGTHIVQSKDQQLIRIVLADIITYIICKCPVTLFLIYQQITQYQMKSAQQEIIEQLVAQIIYFVFFMETSIGCYTNLLVSKTFRREIKRIFIRNHDG</sequence>
<dbReference type="Proteomes" id="UP000663860">
    <property type="component" value="Unassembled WGS sequence"/>
</dbReference>
<keyword evidence="3 5" id="KW-1133">Transmembrane helix</keyword>
<dbReference type="InterPro" id="IPR000276">
    <property type="entry name" value="GPCR_Rhodpsn"/>
</dbReference>
<feature type="transmembrane region" description="Helical" evidence="5">
    <location>
        <begin position="176"/>
        <end position="197"/>
    </location>
</feature>
<protein>
    <recommendedName>
        <fullName evidence="6">G-protein coupled receptors family 1 profile domain-containing protein</fullName>
    </recommendedName>
</protein>
<feature type="transmembrane region" description="Helical" evidence="5">
    <location>
        <begin position="49"/>
        <end position="71"/>
    </location>
</feature>
<reference evidence="7" key="1">
    <citation type="submission" date="2021-02" db="EMBL/GenBank/DDBJ databases">
        <authorList>
            <person name="Nowell W R."/>
        </authorList>
    </citation>
    <scope>NUCLEOTIDE SEQUENCE</scope>
</reference>
<comment type="caution">
    <text evidence="7">The sequence shown here is derived from an EMBL/GenBank/DDBJ whole genome shotgun (WGS) entry which is preliminary data.</text>
</comment>
<evidence type="ECO:0000313" key="7">
    <source>
        <dbReference type="EMBL" id="CAF0849609.1"/>
    </source>
</evidence>
<dbReference type="InterPro" id="IPR017452">
    <property type="entry name" value="GPCR_Rhodpsn_7TM"/>
</dbReference>
<name>A0A813W1V1_9BILA</name>
<dbReference type="PROSITE" id="PS50262">
    <property type="entry name" value="G_PROTEIN_RECEP_F1_2"/>
    <property type="match status" value="1"/>
</dbReference>
<proteinExistence type="predicted"/>
<dbReference type="Proteomes" id="UP000663868">
    <property type="component" value="Unassembled WGS sequence"/>
</dbReference>
<dbReference type="AlphaFoldDB" id="A0A813W1V1"/>
<dbReference type="InterPro" id="IPR052954">
    <property type="entry name" value="GPCR-Ligand_Int"/>
</dbReference>
<accession>A0A813W1V1</accession>
<evidence type="ECO:0000256" key="3">
    <source>
        <dbReference type="ARBA" id="ARBA00022989"/>
    </source>
</evidence>
<dbReference type="Pfam" id="PF00001">
    <property type="entry name" value="7tm_1"/>
    <property type="match status" value="1"/>
</dbReference>
<dbReference type="SUPFAM" id="SSF81321">
    <property type="entry name" value="Family A G protein-coupled receptor-like"/>
    <property type="match status" value="1"/>
</dbReference>
<dbReference type="EMBL" id="CAJOBB010003762">
    <property type="protein sequence ID" value="CAF4057509.1"/>
    <property type="molecule type" value="Genomic_DNA"/>
</dbReference>
<dbReference type="PANTHER" id="PTHR46641">
    <property type="entry name" value="FMRFAMIDE RECEPTOR-RELATED"/>
    <property type="match status" value="1"/>
</dbReference>
<dbReference type="GO" id="GO:0016020">
    <property type="term" value="C:membrane"/>
    <property type="evidence" value="ECO:0007669"/>
    <property type="project" value="UniProtKB-SubCell"/>
</dbReference>
<dbReference type="PANTHER" id="PTHR46641:SF18">
    <property type="entry name" value="G-PROTEIN COUPLED RECEPTORS FAMILY 1 PROFILE DOMAIN-CONTAINING PROTEIN"/>
    <property type="match status" value="1"/>
</dbReference>
<evidence type="ECO:0000313" key="9">
    <source>
        <dbReference type="Proteomes" id="UP000663860"/>
    </source>
</evidence>
<feature type="transmembrane region" description="Helical" evidence="5">
    <location>
        <begin position="91"/>
        <end position="110"/>
    </location>
</feature>
<comment type="subcellular location">
    <subcellularLocation>
        <location evidence="1">Membrane</location>
    </subcellularLocation>
</comment>
<keyword evidence="4 5" id="KW-0472">Membrane</keyword>
<evidence type="ECO:0000313" key="8">
    <source>
        <dbReference type="EMBL" id="CAF4057509.1"/>
    </source>
</evidence>
<evidence type="ECO:0000256" key="5">
    <source>
        <dbReference type="SAM" id="Phobius"/>
    </source>
</evidence>
<gene>
    <name evidence="7" type="ORF">IZO911_LOCUS9518</name>
    <name evidence="8" type="ORF">KXQ929_LOCUS31929</name>
</gene>
<keyword evidence="2 5" id="KW-0812">Transmembrane</keyword>